<accession>F6RKW9</accession>
<reference evidence="1" key="2">
    <citation type="submission" date="2025-08" db="UniProtKB">
        <authorList>
            <consortium name="Ensembl"/>
        </authorList>
    </citation>
    <scope>IDENTIFICATION</scope>
</reference>
<evidence type="ECO:0000313" key="2">
    <source>
        <dbReference type="Proteomes" id="UP000002280"/>
    </source>
</evidence>
<sequence length="240" mass="26765">MREIPPPWLLLAPTMKLLFLGGLIFALDIWGTSALLDIVNLLNCRDLLQAQLSPFSHVYDVRGLPWTVNISERLGPGSVIHVFSFNCSCPPTLEIDRVTPSSTFFNQPDLSGFSTRYMAKVTLSSSARLDARQVNHYQLNLKLTCMKEIRNFPLSVEVFRAHGPPVCLDRFASAAGDRVQVLETVKPRSLIYTVLLRRELAGVKVSPEGQGVWKLGVEGDRSHKGLALPQPQLARCRMRA</sequence>
<evidence type="ECO:0000313" key="1">
    <source>
        <dbReference type="Ensembl" id="ENSMODP00000038224.2"/>
    </source>
</evidence>
<dbReference type="HOGENOM" id="CLU_132998_0_0_1"/>
<protein>
    <submittedName>
        <fullName evidence="1">Uncharacterized protein</fullName>
    </submittedName>
</protein>
<dbReference type="AlphaFoldDB" id="F6RKW9"/>
<dbReference type="Proteomes" id="UP000002280">
    <property type="component" value="Chromosome 6"/>
</dbReference>
<reference evidence="1" key="3">
    <citation type="submission" date="2025-09" db="UniProtKB">
        <authorList>
            <consortium name="Ensembl"/>
        </authorList>
    </citation>
    <scope>IDENTIFICATION</scope>
</reference>
<dbReference type="GeneTree" id="ENSGT00940000162824"/>
<reference evidence="1 2" key="1">
    <citation type="journal article" date="2007" name="Nature">
        <title>Genome of the marsupial Monodelphis domestica reveals innovation in non-coding sequences.</title>
        <authorList>
            <person name="Mikkelsen T.S."/>
            <person name="Wakefield M.J."/>
            <person name="Aken B."/>
            <person name="Amemiya C.T."/>
            <person name="Chang J.L."/>
            <person name="Duke S."/>
            <person name="Garber M."/>
            <person name="Gentles A.J."/>
            <person name="Goodstadt L."/>
            <person name="Heger A."/>
            <person name="Jurka J."/>
            <person name="Kamal M."/>
            <person name="Mauceli E."/>
            <person name="Searle S.M."/>
            <person name="Sharpe T."/>
            <person name="Baker M.L."/>
            <person name="Batzer M.A."/>
            <person name="Benos P.V."/>
            <person name="Belov K."/>
            <person name="Clamp M."/>
            <person name="Cook A."/>
            <person name="Cuff J."/>
            <person name="Das R."/>
            <person name="Davidow L."/>
            <person name="Deakin J.E."/>
            <person name="Fazzari M.J."/>
            <person name="Glass J.L."/>
            <person name="Grabherr M."/>
            <person name="Greally J.M."/>
            <person name="Gu W."/>
            <person name="Hore T.A."/>
            <person name="Huttley G.A."/>
            <person name="Kleber M."/>
            <person name="Jirtle R.L."/>
            <person name="Koina E."/>
            <person name="Lee J.T."/>
            <person name="Mahony S."/>
            <person name="Marra M.A."/>
            <person name="Miller R.D."/>
            <person name="Nicholls R.D."/>
            <person name="Oda M."/>
            <person name="Papenfuss A.T."/>
            <person name="Parra Z.E."/>
            <person name="Pollock D.D."/>
            <person name="Ray D.A."/>
            <person name="Schein J.E."/>
            <person name="Speed T.P."/>
            <person name="Thompson K."/>
            <person name="VandeBerg J.L."/>
            <person name="Wade C.M."/>
            <person name="Walker J.A."/>
            <person name="Waters P.D."/>
            <person name="Webber C."/>
            <person name="Weidman J.R."/>
            <person name="Xie X."/>
            <person name="Zody M.C."/>
            <person name="Baldwin J."/>
            <person name="Abdouelleil A."/>
            <person name="Abdulkadir J."/>
            <person name="Abebe A."/>
            <person name="Abera B."/>
            <person name="Abreu J."/>
            <person name="Acer S.C."/>
            <person name="Aftuck L."/>
            <person name="Alexander A."/>
            <person name="An P."/>
            <person name="Anderson E."/>
            <person name="Anderson S."/>
            <person name="Arachi H."/>
            <person name="Azer M."/>
            <person name="Bachantsang P."/>
            <person name="Barry A."/>
            <person name="Bayul T."/>
            <person name="Berlin A."/>
            <person name="Bessette D."/>
            <person name="Bloom T."/>
            <person name="Bloom T."/>
            <person name="Boguslavskiy L."/>
            <person name="Bonnet C."/>
            <person name="Boukhgalter B."/>
            <person name="Bourzgui I."/>
            <person name="Brown A."/>
            <person name="Cahill P."/>
            <person name="Channer S."/>
            <person name="Cheshatsang Y."/>
            <person name="Chuda L."/>
            <person name="Citroen M."/>
            <person name="Collymore A."/>
            <person name="Cooke P."/>
            <person name="Costello M."/>
            <person name="D'Aco K."/>
            <person name="Daza R."/>
            <person name="De Haan G."/>
            <person name="DeGray S."/>
            <person name="DeMaso C."/>
            <person name="Dhargay N."/>
            <person name="Dooley K."/>
            <person name="Dooley E."/>
            <person name="Doricent M."/>
            <person name="Dorje P."/>
            <person name="Dorjee K."/>
            <person name="Dupes A."/>
            <person name="Elong R."/>
            <person name="Falk J."/>
            <person name="Farina A."/>
            <person name="Faro S."/>
            <person name="Ferguson D."/>
            <person name="Fisher S."/>
            <person name="Foley C.D."/>
            <person name="Franke A."/>
            <person name="Friedrich D."/>
            <person name="Gadbois L."/>
            <person name="Gearin G."/>
            <person name="Gearin C.R."/>
            <person name="Giannoukos G."/>
            <person name="Goode T."/>
            <person name="Graham J."/>
            <person name="Grandbois E."/>
            <person name="Grewal S."/>
            <person name="Gyaltsen K."/>
            <person name="Hafez N."/>
            <person name="Hagos B."/>
            <person name="Hall J."/>
            <person name="Henson C."/>
            <person name="Hollinger A."/>
            <person name="Honan T."/>
            <person name="Huard M.D."/>
            <person name="Hughes L."/>
            <person name="Hurhula B."/>
            <person name="Husby M.E."/>
            <person name="Kamat A."/>
            <person name="Kanga B."/>
            <person name="Kashin S."/>
            <person name="Khazanovich D."/>
            <person name="Kisner P."/>
            <person name="Lance K."/>
            <person name="Lara M."/>
            <person name="Lee W."/>
            <person name="Lennon N."/>
            <person name="Letendre F."/>
            <person name="LeVine R."/>
            <person name="Lipovsky A."/>
            <person name="Liu X."/>
            <person name="Liu J."/>
            <person name="Liu S."/>
            <person name="Lokyitsang T."/>
            <person name="Lokyitsang Y."/>
            <person name="Lubonja R."/>
            <person name="Lui A."/>
            <person name="MacDonald P."/>
            <person name="Magnisalis V."/>
            <person name="Maru K."/>
            <person name="Matthews C."/>
            <person name="McCusker W."/>
            <person name="McDonough S."/>
            <person name="Mehta T."/>
            <person name="Meldrim J."/>
            <person name="Meneus L."/>
            <person name="Mihai O."/>
            <person name="Mihalev A."/>
            <person name="Mihova T."/>
            <person name="Mittelman R."/>
            <person name="Mlenga V."/>
            <person name="Montmayeur A."/>
            <person name="Mulrain L."/>
            <person name="Navidi A."/>
            <person name="Naylor J."/>
            <person name="Negash T."/>
            <person name="Nguyen T."/>
            <person name="Nguyen N."/>
            <person name="Nicol R."/>
            <person name="Norbu C."/>
            <person name="Norbu N."/>
            <person name="Novod N."/>
            <person name="O'Neill B."/>
            <person name="Osman S."/>
            <person name="Markiewicz E."/>
            <person name="Oyono O.L."/>
            <person name="Patti C."/>
            <person name="Phunkhang P."/>
            <person name="Pierre F."/>
            <person name="Priest M."/>
            <person name="Raghuraman S."/>
            <person name="Rege F."/>
            <person name="Reyes R."/>
            <person name="Rise C."/>
            <person name="Rogov P."/>
            <person name="Ross K."/>
            <person name="Ryan E."/>
            <person name="Settipalli S."/>
            <person name="Shea T."/>
            <person name="Sherpa N."/>
            <person name="Shi L."/>
            <person name="Shih D."/>
            <person name="Sparrow T."/>
            <person name="Spaulding J."/>
            <person name="Stalker J."/>
            <person name="Stange-Thomann N."/>
            <person name="Stavropoulos S."/>
            <person name="Stone C."/>
            <person name="Strader C."/>
            <person name="Tesfaye S."/>
            <person name="Thomson T."/>
            <person name="Thoulutsang Y."/>
            <person name="Thoulutsang D."/>
            <person name="Topham K."/>
            <person name="Topping I."/>
            <person name="Tsamla T."/>
            <person name="Vassiliev H."/>
            <person name="Vo A."/>
            <person name="Wangchuk T."/>
            <person name="Wangdi T."/>
            <person name="Weiand M."/>
            <person name="Wilkinson J."/>
            <person name="Wilson A."/>
            <person name="Yadav S."/>
            <person name="Young G."/>
            <person name="Yu Q."/>
            <person name="Zembek L."/>
            <person name="Zhong D."/>
            <person name="Zimmer A."/>
            <person name="Zwirko Z."/>
            <person name="Jaffe D.B."/>
            <person name="Alvarez P."/>
            <person name="Brockman W."/>
            <person name="Butler J."/>
            <person name="Chin C."/>
            <person name="Gnerre S."/>
            <person name="MacCallum I."/>
            <person name="Graves J.A."/>
            <person name="Ponting C.P."/>
            <person name="Breen M."/>
            <person name="Samollow P.B."/>
            <person name="Lander E.S."/>
            <person name="Lindblad-Toh K."/>
        </authorList>
    </citation>
    <scope>NUCLEOTIDE SEQUENCE [LARGE SCALE GENOMIC DNA]</scope>
</reference>
<dbReference type="Ensembl" id="ENSMODT00000039824.2">
    <property type="protein sequence ID" value="ENSMODP00000038224.2"/>
    <property type="gene ID" value="ENSMODG00000025449.2"/>
</dbReference>
<proteinExistence type="predicted"/>
<organism evidence="1 2">
    <name type="scientific">Monodelphis domestica</name>
    <name type="common">Gray short-tailed opossum</name>
    <dbReference type="NCBI Taxonomy" id="13616"/>
    <lineage>
        <taxon>Eukaryota</taxon>
        <taxon>Metazoa</taxon>
        <taxon>Chordata</taxon>
        <taxon>Craniata</taxon>
        <taxon>Vertebrata</taxon>
        <taxon>Euteleostomi</taxon>
        <taxon>Mammalia</taxon>
        <taxon>Metatheria</taxon>
        <taxon>Didelphimorphia</taxon>
        <taxon>Didelphidae</taxon>
        <taxon>Monodelphis</taxon>
    </lineage>
</organism>
<dbReference type="Bgee" id="ENSMODG00000025449">
    <property type="expression patterns" value="Expressed in ovary and 8 other cell types or tissues"/>
</dbReference>
<dbReference type="eggNOG" id="ENOG502RU0C">
    <property type="taxonomic scope" value="Eukaryota"/>
</dbReference>
<name>F6RKW9_MONDO</name>
<keyword evidence="2" id="KW-1185">Reference proteome</keyword>